<sequence length="236" mass="26413">MALLNYFNSYIVSKVGQTAIMDIRNSMYDHIQTLDMKFFDKNRTGDLMSRLTNDVKDVSLKSLRGQIGIVSQDIILFNGSIRDNILYGKLDATDDEIIESAKAANAHDFISAFPDGYDSQIGERGVKLSGGQKQRIAIARALLKNPQIIILDEATAALDTESEHLIQEALSRLLINRTSIVIAHRLSTIHDADQIIVLEKGQVHEKGTHEQLLQNNGRYKQLHDLQFPQLKALSNS</sequence>
<evidence type="ECO:0000256" key="2">
    <source>
        <dbReference type="ARBA" id="ARBA00022448"/>
    </source>
</evidence>
<dbReference type="PANTHER" id="PTHR24221">
    <property type="entry name" value="ATP-BINDING CASSETTE SUB-FAMILY B"/>
    <property type="match status" value="1"/>
</dbReference>
<name>A0AA90NXF7_9BACI</name>
<dbReference type="RefSeq" id="WP_305163030.1">
    <property type="nucleotide sequence ID" value="NZ_JAUUTP010000063.1"/>
</dbReference>
<dbReference type="Proteomes" id="UP001178277">
    <property type="component" value="Unassembled WGS sequence"/>
</dbReference>
<comment type="caution">
    <text evidence="11">The sequence shown here is derived from an EMBL/GenBank/DDBJ whole genome shotgun (WGS) entry which is preliminary data.</text>
</comment>
<keyword evidence="2" id="KW-0813">Transport</keyword>
<proteinExistence type="predicted"/>
<keyword evidence="5" id="KW-0547">Nucleotide-binding</keyword>
<keyword evidence="3" id="KW-1003">Cell membrane</keyword>
<dbReference type="Pfam" id="PF00005">
    <property type="entry name" value="ABC_tran"/>
    <property type="match status" value="1"/>
</dbReference>
<evidence type="ECO:0000256" key="7">
    <source>
        <dbReference type="ARBA" id="ARBA00022989"/>
    </source>
</evidence>
<dbReference type="GO" id="GO:0034040">
    <property type="term" value="F:ATPase-coupled lipid transmembrane transporter activity"/>
    <property type="evidence" value="ECO:0007669"/>
    <property type="project" value="TreeGrafter"/>
</dbReference>
<keyword evidence="7" id="KW-1133">Transmembrane helix</keyword>
<dbReference type="Gene3D" id="3.40.50.300">
    <property type="entry name" value="P-loop containing nucleotide triphosphate hydrolases"/>
    <property type="match status" value="1"/>
</dbReference>
<dbReference type="PROSITE" id="PS50929">
    <property type="entry name" value="ABC_TM1F"/>
    <property type="match status" value="1"/>
</dbReference>
<accession>A0AA90NXF7</accession>
<dbReference type="GO" id="GO:0005524">
    <property type="term" value="F:ATP binding"/>
    <property type="evidence" value="ECO:0007669"/>
    <property type="project" value="UniProtKB-KW"/>
</dbReference>
<evidence type="ECO:0000256" key="8">
    <source>
        <dbReference type="ARBA" id="ARBA00023136"/>
    </source>
</evidence>
<evidence type="ECO:0000256" key="4">
    <source>
        <dbReference type="ARBA" id="ARBA00022692"/>
    </source>
</evidence>
<evidence type="ECO:0000313" key="11">
    <source>
        <dbReference type="EMBL" id="MDP1422051.1"/>
    </source>
</evidence>
<comment type="subcellular location">
    <subcellularLocation>
        <location evidence="1">Cell membrane</location>
        <topology evidence="1">Multi-pass membrane protein</topology>
    </subcellularLocation>
</comment>
<dbReference type="AlphaFoldDB" id="A0AA90NXF7"/>
<organism evidence="11 12">
    <name type="scientific">Peribacillus simplex</name>
    <dbReference type="NCBI Taxonomy" id="1478"/>
    <lineage>
        <taxon>Bacteria</taxon>
        <taxon>Bacillati</taxon>
        <taxon>Bacillota</taxon>
        <taxon>Bacilli</taxon>
        <taxon>Bacillales</taxon>
        <taxon>Bacillaceae</taxon>
        <taxon>Peribacillus</taxon>
    </lineage>
</organism>
<dbReference type="InterPro" id="IPR003439">
    <property type="entry name" value="ABC_transporter-like_ATP-bd"/>
</dbReference>
<evidence type="ECO:0000259" key="9">
    <source>
        <dbReference type="PROSITE" id="PS50893"/>
    </source>
</evidence>
<feature type="domain" description="ABC transporter" evidence="9">
    <location>
        <begin position="1"/>
        <end position="225"/>
    </location>
</feature>
<dbReference type="InterPro" id="IPR027417">
    <property type="entry name" value="P-loop_NTPase"/>
</dbReference>
<dbReference type="Gene3D" id="1.20.1560.10">
    <property type="entry name" value="ABC transporter type 1, transmembrane domain"/>
    <property type="match status" value="1"/>
</dbReference>
<dbReference type="GO" id="GO:0016887">
    <property type="term" value="F:ATP hydrolysis activity"/>
    <property type="evidence" value="ECO:0007669"/>
    <property type="project" value="InterPro"/>
</dbReference>
<dbReference type="PROSITE" id="PS50893">
    <property type="entry name" value="ABC_TRANSPORTER_2"/>
    <property type="match status" value="1"/>
</dbReference>
<evidence type="ECO:0000259" key="10">
    <source>
        <dbReference type="PROSITE" id="PS50929"/>
    </source>
</evidence>
<dbReference type="SUPFAM" id="SSF90123">
    <property type="entry name" value="ABC transporter transmembrane region"/>
    <property type="match status" value="1"/>
</dbReference>
<evidence type="ECO:0000256" key="6">
    <source>
        <dbReference type="ARBA" id="ARBA00022840"/>
    </source>
</evidence>
<reference evidence="11" key="1">
    <citation type="submission" date="2023-07" db="EMBL/GenBank/DDBJ databases">
        <title>Murine gut Bacillus species.</title>
        <authorList>
            <person name="Gutman E."/>
            <person name="Hashuel R."/>
            <person name="Litvak Y."/>
        </authorList>
    </citation>
    <scope>NUCLEOTIDE SEQUENCE</scope>
    <source>
        <strain evidence="11">RU283</strain>
    </source>
</reference>
<dbReference type="InterPro" id="IPR017871">
    <property type="entry name" value="ABC_transporter-like_CS"/>
</dbReference>
<evidence type="ECO:0000256" key="3">
    <source>
        <dbReference type="ARBA" id="ARBA00022475"/>
    </source>
</evidence>
<dbReference type="GO" id="GO:0005886">
    <property type="term" value="C:plasma membrane"/>
    <property type="evidence" value="ECO:0007669"/>
    <property type="project" value="UniProtKB-SubCell"/>
</dbReference>
<keyword evidence="4" id="KW-0812">Transmembrane</keyword>
<dbReference type="GO" id="GO:0140359">
    <property type="term" value="F:ABC-type transporter activity"/>
    <property type="evidence" value="ECO:0007669"/>
    <property type="project" value="InterPro"/>
</dbReference>
<gene>
    <name evidence="11" type="ORF">Q8G35_27780</name>
</gene>
<dbReference type="FunFam" id="3.40.50.300:FF:000221">
    <property type="entry name" value="Multidrug ABC transporter ATP-binding protein"/>
    <property type="match status" value="1"/>
</dbReference>
<dbReference type="InterPro" id="IPR011527">
    <property type="entry name" value="ABC1_TM_dom"/>
</dbReference>
<dbReference type="InterPro" id="IPR039421">
    <property type="entry name" value="Type_1_exporter"/>
</dbReference>
<dbReference type="InterPro" id="IPR036640">
    <property type="entry name" value="ABC1_TM_sf"/>
</dbReference>
<dbReference type="SUPFAM" id="SSF52540">
    <property type="entry name" value="P-loop containing nucleoside triphosphate hydrolases"/>
    <property type="match status" value="1"/>
</dbReference>
<evidence type="ECO:0000256" key="5">
    <source>
        <dbReference type="ARBA" id="ARBA00022741"/>
    </source>
</evidence>
<protein>
    <submittedName>
        <fullName evidence="11">ATP-binding cassette domain-containing protein</fullName>
    </submittedName>
</protein>
<dbReference type="PANTHER" id="PTHR24221:SF654">
    <property type="entry name" value="ATP-BINDING CASSETTE SUB-FAMILY B MEMBER 6"/>
    <property type="match status" value="1"/>
</dbReference>
<feature type="domain" description="ABC transmembrane type-1" evidence="10">
    <location>
        <begin position="1"/>
        <end position="59"/>
    </location>
</feature>
<dbReference type="EMBL" id="JAUUTP010000063">
    <property type="protein sequence ID" value="MDP1422051.1"/>
    <property type="molecule type" value="Genomic_DNA"/>
</dbReference>
<dbReference type="PROSITE" id="PS00211">
    <property type="entry name" value="ABC_TRANSPORTER_1"/>
    <property type="match status" value="1"/>
</dbReference>
<keyword evidence="8" id="KW-0472">Membrane</keyword>
<evidence type="ECO:0000313" key="12">
    <source>
        <dbReference type="Proteomes" id="UP001178277"/>
    </source>
</evidence>
<evidence type="ECO:0000256" key="1">
    <source>
        <dbReference type="ARBA" id="ARBA00004651"/>
    </source>
</evidence>
<keyword evidence="6 11" id="KW-0067">ATP-binding</keyword>